<dbReference type="Proteomes" id="UP000286246">
    <property type="component" value="Unassembled WGS sequence"/>
</dbReference>
<accession>A0A420AZ47</accession>
<comment type="caution">
    <text evidence="3">The sequence shown here is derived from an EMBL/GenBank/DDBJ whole genome shotgun (WGS) entry which is preliminary data.</text>
</comment>
<dbReference type="OrthoDB" id="5491447at2"/>
<feature type="transmembrane region" description="Helical" evidence="1">
    <location>
        <begin position="146"/>
        <end position="166"/>
    </location>
</feature>
<sequence length="293" mass="34106">MNKILFVVSFVFMLSLGSCDPKPTTEKSEAYTVDSVAVDSIAPLLDSAGIALDSAAMDSVAMTKADNSDNALWDPHLFDSIPKYSQERVFKMDPYPEIIKRYERDDFVYSENIKDKISVLQRILSRISEWLGDIMPDNPYKFNKEFGYVFAFFALIALAFVLYKVLYNKNQYFIKHEGEEDVLDTLAYVERNLMNSDLRQYINDAVEQKNYALGIRYLQLLNIQKLAQTGHIKWKHSKTNAEFANEIQNNTLREGFEECTRIFDYVWFGQFELNASDFSQYEQLFNQYQNQIT</sequence>
<dbReference type="InterPro" id="IPR025403">
    <property type="entry name" value="TgpA-like_C"/>
</dbReference>
<feature type="domain" description="Protein-glutamine gamma-glutamyltransferase-like C-terminal" evidence="2">
    <location>
        <begin position="224"/>
        <end position="284"/>
    </location>
</feature>
<gene>
    <name evidence="3" type="ORF">DFQ12_3805</name>
</gene>
<reference evidence="3 4" key="1">
    <citation type="submission" date="2018-09" db="EMBL/GenBank/DDBJ databases">
        <title>Genomic Encyclopedia of Type Strains, Phase III (KMG-III): the genomes of soil and plant-associated and newly described type strains.</title>
        <authorList>
            <person name="Whitman W."/>
        </authorList>
    </citation>
    <scope>NUCLEOTIDE SEQUENCE [LARGE SCALE GENOMIC DNA]</scope>
    <source>
        <strain evidence="3 4">CECT 7938</strain>
    </source>
</reference>
<organism evidence="3 4">
    <name type="scientific">Sphingobacterium detergens</name>
    <dbReference type="NCBI Taxonomy" id="1145106"/>
    <lineage>
        <taxon>Bacteria</taxon>
        <taxon>Pseudomonadati</taxon>
        <taxon>Bacteroidota</taxon>
        <taxon>Sphingobacteriia</taxon>
        <taxon>Sphingobacteriales</taxon>
        <taxon>Sphingobacteriaceae</taxon>
        <taxon>Sphingobacterium</taxon>
    </lineage>
</organism>
<keyword evidence="1" id="KW-0472">Membrane</keyword>
<keyword evidence="1" id="KW-1133">Transmembrane helix</keyword>
<dbReference type="Pfam" id="PF13559">
    <property type="entry name" value="DUF4129"/>
    <property type="match status" value="1"/>
</dbReference>
<name>A0A420AZ47_SPHD1</name>
<evidence type="ECO:0000313" key="3">
    <source>
        <dbReference type="EMBL" id="RKE49683.1"/>
    </source>
</evidence>
<dbReference type="PROSITE" id="PS51257">
    <property type="entry name" value="PROKAR_LIPOPROTEIN"/>
    <property type="match status" value="1"/>
</dbReference>
<evidence type="ECO:0000256" key="1">
    <source>
        <dbReference type="SAM" id="Phobius"/>
    </source>
</evidence>
<evidence type="ECO:0000313" key="4">
    <source>
        <dbReference type="Proteomes" id="UP000286246"/>
    </source>
</evidence>
<keyword evidence="4" id="KW-1185">Reference proteome</keyword>
<dbReference type="EMBL" id="RAPY01000003">
    <property type="protein sequence ID" value="RKE49683.1"/>
    <property type="molecule type" value="Genomic_DNA"/>
</dbReference>
<dbReference type="RefSeq" id="WP_120260495.1">
    <property type="nucleotide sequence ID" value="NZ_RAPY01000003.1"/>
</dbReference>
<keyword evidence="1" id="KW-0812">Transmembrane</keyword>
<evidence type="ECO:0000259" key="2">
    <source>
        <dbReference type="Pfam" id="PF13559"/>
    </source>
</evidence>
<proteinExistence type="predicted"/>
<dbReference type="AlphaFoldDB" id="A0A420AZ47"/>
<protein>
    <submittedName>
        <fullName evidence="3">Uncharacterized protein DUF4129</fullName>
    </submittedName>
</protein>